<protein>
    <submittedName>
        <fullName evidence="1">Uncharacterized protein</fullName>
    </submittedName>
</protein>
<organism evidence="1 2">
    <name type="scientific">Humidesulfovibrio mexicanus</name>
    <dbReference type="NCBI Taxonomy" id="147047"/>
    <lineage>
        <taxon>Bacteria</taxon>
        <taxon>Pseudomonadati</taxon>
        <taxon>Thermodesulfobacteriota</taxon>
        <taxon>Desulfovibrionia</taxon>
        <taxon>Desulfovibrionales</taxon>
        <taxon>Desulfovibrionaceae</taxon>
        <taxon>Humidesulfovibrio</taxon>
    </lineage>
</organism>
<proteinExistence type="predicted"/>
<reference evidence="1 2" key="1">
    <citation type="submission" date="2017-06" db="EMBL/GenBank/DDBJ databases">
        <authorList>
            <person name="Kim H.J."/>
            <person name="Triplett B.A."/>
        </authorList>
    </citation>
    <scope>NUCLEOTIDE SEQUENCE [LARGE SCALE GENOMIC DNA]</scope>
    <source>
        <strain evidence="1 2">DSM 13116</strain>
    </source>
</reference>
<dbReference type="RefSeq" id="WP_089275548.1">
    <property type="nucleotide sequence ID" value="NZ_FZOC01000010.1"/>
</dbReference>
<name>A0A239D0H3_9BACT</name>
<sequence length="116" mass="12798">MRSYLIEDIYPDQLERISSALADNGYTGGLDGLFYLPVPQELLTPVQQAHAAECGPHIMALEVGLGDGGEGVLKLELLVRAQNRLRCECVCYATPAQRTHAIDFLDAFIRRLDIPV</sequence>
<gene>
    <name evidence="1" type="ORF">SAMN04488503_0046</name>
</gene>
<dbReference type="EMBL" id="FZOC01000010">
    <property type="protein sequence ID" value="SNS25632.1"/>
    <property type="molecule type" value="Genomic_DNA"/>
</dbReference>
<accession>A0A239D0H3</accession>
<evidence type="ECO:0000313" key="2">
    <source>
        <dbReference type="Proteomes" id="UP000198324"/>
    </source>
</evidence>
<dbReference type="Proteomes" id="UP000198324">
    <property type="component" value="Unassembled WGS sequence"/>
</dbReference>
<dbReference type="AlphaFoldDB" id="A0A239D0H3"/>
<dbReference type="OrthoDB" id="5459426at2"/>
<keyword evidence="2" id="KW-1185">Reference proteome</keyword>
<evidence type="ECO:0000313" key="1">
    <source>
        <dbReference type="EMBL" id="SNS25632.1"/>
    </source>
</evidence>